<keyword evidence="4" id="KW-0678">Repressor</keyword>
<keyword evidence="13" id="KW-1185">Reference proteome</keyword>
<dbReference type="InterPro" id="IPR002481">
    <property type="entry name" value="FUR"/>
</dbReference>
<dbReference type="PANTHER" id="PTHR33202">
    <property type="entry name" value="ZINC UPTAKE REGULATION PROTEIN"/>
    <property type="match status" value="1"/>
</dbReference>
<evidence type="ECO:0000256" key="2">
    <source>
        <dbReference type="ARBA" id="ARBA00007957"/>
    </source>
</evidence>
<dbReference type="PANTHER" id="PTHR33202:SF18">
    <property type="entry name" value="TRANSCRIPTIONAL REGULATOR FURA"/>
    <property type="match status" value="1"/>
</dbReference>
<keyword evidence="9" id="KW-0238">DNA-binding</keyword>
<dbReference type="GO" id="GO:0008270">
    <property type="term" value="F:zinc ion binding"/>
    <property type="evidence" value="ECO:0007669"/>
    <property type="project" value="TreeGrafter"/>
</dbReference>
<evidence type="ECO:0000313" key="13">
    <source>
        <dbReference type="Proteomes" id="UP000315395"/>
    </source>
</evidence>
<evidence type="ECO:0000256" key="6">
    <source>
        <dbReference type="ARBA" id="ARBA00022833"/>
    </source>
</evidence>
<keyword evidence="6 11" id="KW-0862">Zinc</keyword>
<dbReference type="Gene3D" id="3.30.1490.190">
    <property type="match status" value="1"/>
</dbReference>
<comment type="similarity">
    <text evidence="2">Belongs to the Fur family.</text>
</comment>
<dbReference type="Pfam" id="PF01475">
    <property type="entry name" value="FUR"/>
    <property type="match status" value="1"/>
</dbReference>
<dbReference type="GO" id="GO:0003700">
    <property type="term" value="F:DNA-binding transcription factor activity"/>
    <property type="evidence" value="ECO:0007669"/>
    <property type="project" value="InterPro"/>
</dbReference>
<evidence type="ECO:0000256" key="11">
    <source>
        <dbReference type="PIRSR" id="PIRSR602481-1"/>
    </source>
</evidence>
<dbReference type="GO" id="GO:0005737">
    <property type="term" value="C:cytoplasm"/>
    <property type="evidence" value="ECO:0007669"/>
    <property type="project" value="UniProtKB-SubCell"/>
</dbReference>
<name>A0A516GFB2_9MICO</name>
<evidence type="ECO:0000256" key="10">
    <source>
        <dbReference type="ARBA" id="ARBA00023163"/>
    </source>
</evidence>
<evidence type="ECO:0000256" key="7">
    <source>
        <dbReference type="ARBA" id="ARBA00023004"/>
    </source>
</evidence>
<keyword evidence="3" id="KW-0963">Cytoplasm</keyword>
<keyword evidence="5 11" id="KW-0479">Metal-binding</keyword>
<dbReference type="GO" id="GO:1900376">
    <property type="term" value="P:regulation of secondary metabolite biosynthetic process"/>
    <property type="evidence" value="ECO:0007669"/>
    <property type="project" value="TreeGrafter"/>
</dbReference>
<feature type="binding site" evidence="11">
    <location>
        <position position="91"/>
    </location>
    <ligand>
        <name>Zn(2+)</name>
        <dbReference type="ChEBI" id="CHEBI:29105"/>
    </ligand>
</feature>
<dbReference type="Proteomes" id="UP000315395">
    <property type="component" value="Chromosome"/>
</dbReference>
<dbReference type="KEGG" id="orz:FNH13_03575"/>
<keyword evidence="10" id="KW-0804">Transcription</keyword>
<feature type="binding site" evidence="11">
    <location>
        <position position="94"/>
    </location>
    <ligand>
        <name>Zn(2+)</name>
        <dbReference type="ChEBI" id="CHEBI:29105"/>
    </ligand>
</feature>
<comment type="cofactor">
    <cofactor evidence="11">
        <name>Zn(2+)</name>
        <dbReference type="ChEBI" id="CHEBI:29105"/>
    </cofactor>
    <text evidence="11">Binds 1 zinc ion per subunit.</text>
</comment>
<dbReference type="InterPro" id="IPR043135">
    <property type="entry name" value="Fur_C"/>
</dbReference>
<feature type="binding site" evidence="11">
    <location>
        <position position="134"/>
    </location>
    <ligand>
        <name>Zn(2+)</name>
        <dbReference type="ChEBI" id="CHEBI:29105"/>
    </ligand>
</feature>
<dbReference type="AlphaFoldDB" id="A0A516GFB2"/>
<keyword evidence="8" id="KW-0805">Transcription regulation</keyword>
<dbReference type="SUPFAM" id="SSF46785">
    <property type="entry name" value="Winged helix' DNA-binding domain"/>
    <property type="match status" value="1"/>
</dbReference>
<dbReference type="InterPro" id="IPR036388">
    <property type="entry name" value="WH-like_DNA-bd_sf"/>
</dbReference>
<dbReference type="EMBL" id="CP041616">
    <property type="protein sequence ID" value="QDO90198.1"/>
    <property type="molecule type" value="Genomic_DNA"/>
</dbReference>
<evidence type="ECO:0000256" key="4">
    <source>
        <dbReference type="ARBA" id="ARBA00022491"/>
    </source>
</evidence>
<reference evidence="12 13" key="1">
    <citation type="submission" date="2019-07" db="EMBL/GenBank/DDBJ databases">
        <title>complete genome sequencing of Ornithinimicrobium sp. H23M54.</title>
        <authorList>
            <person name="Bae J.-W."/>
            <person name="Lee S.-Y."/>
        </authorList>
    </citation>
    <scope>NUCLEOTIDE SEQUENCE [LARGE SCALE GENOMIC DNA]</scope>
    <source>
        <strain evidence="12 13">H23M54</strain>
    </source>
</reference>
<dbReference type="GO" id="GO:0000976">
    <property type="term" value="F:transcription cis-regulatory region binding"/>
    <property type="evidence" value="ECO:0007669"/>
    <property type="project" value="TreeGrafter"/>
</dbReference>
<sequence length="149" mass="15960">MHTPEESLRRAGLRVTRPRVAVLEALTNRPHSTADTVLDALQGLGGKAVSRQAVYDVLHALTDAGLVRRMLVGNASRYEVDTHDNHHHLLCRGCGALTDVPCAVGSAPCLLPSDDHGFEVEVADVLYSGLCPNCRAVDRSANHTHTHGG</sequence>
<feature type="binding site" evidence="11">
    <location>
        <position position="131"/>
    </location>
    <ligand>
        <name>Zn(2+)</name>
        <dbReference type="ChEBI" id="CHEBI:29105"/>
    </ligand>
</feature>
<dbReference type="CDD" id="cd07153">
    <property type="entry name" value="Fur_like"/>
    <property type="match status" value="1"/>
</dbReference>
<evidence type="ECO:0000256" key="8">
    <source>
        <dbReference type="ARBA" id="ARBA00023015"/>
    </source>
</evidence>
<accession>A0A516GFB2</accession>
<dbReference type="Gene3D" id="1.10.10.10">
    <property type="entry name" value="Winged helix-like DNA-binding domain superfamily/Winged helix DNA-binding domain"/>
    <property type="match status" value="1"/>
</dbReference>
<evidence type="ECO:0000256" key="3">
    <source>
        <dbReference type="ARBA" id="ARBA00022490"/>
    </source>
</evidence>
<dbReference type="GO" id="GO:0045892">
    <property type="term" value="P:negative regulation of DNA-templated transcription"/>
    <property type="evidence" value="ECO:0007669"/>
    <property type="project" value="TreeGrafter"/>
</dbReference>
<proteinExistence type="inferred from homology"/>
<comment type="subcellular location">
    <subcellularLocation>
        <location evidence="1">Cytoplasm</location>
    </subcellularLocation>
</comment>
<dbReference type="InterPro" id="IPR036390">
    <property type="entry name" value="WH_DNA-bd_sf"/>
</dbReference>
<evidence type="ECO:0000256" key="5">
    <source>
        <dbReference type="ARBA" id="ARBA00022723"/>
    </source>
</evidence>
<evidence type="ECO:0000313" key="12">
    <source>
        <dbReference type="EMBL" id="QDO90198.1"/>
    </source>
</evidence>
<protein>
    <submittedName>
        <fullName evidence="12">Transcriptional repressor</fullName>
    </submittedName>
</protein>
<gene>
    <name evidence="12" type="ORF">FNH13_03575</name>
</gene>
<keyword evidence="7" id="KW-0408">Iron</keyword>
<organism evidence="12 13">
    <name type="scientific">Ornithinimicrobium ciconiae</name>
    <dbReference type="NCBI Taxonomy" id="2594265"/>
    <lineage>
        <taxon>Bacteria</taxon>
        <taxon>Bacillati</taxon>
        <taxon>Actinomycetota</taxon>
        <taxon>Actinomycetes</taxon>
        <taxon>Micrococcales</taxon>
        <taxon>Ornithinimicrobiaceae</taxon>
        <taxon>Ornithinimicrobium</taxon>
    </lineage>
</organism>
<dbReference type="OrthoDB" id="5242893at2"/>
<evidence type="ECO:0000256" key="9">
    <source>
        <dbReference type="ARBA" id="ARBA00023125"/>
    </source>
</evidence>
<evidence type="ECO:0000256" key="1">
    <source>
        <dbReference type="ARBA" id="ARBA00004496"/>
    </source>
</evidence>